<organism evidence="3 4">
    <name type="scientific">Aliarcobacter vitoriensis</name>
    <dbReference type="NCBI Taxonomy" id="2011099"/>
    <lineage>
        <taxon>Bacteria</taxon>
        <taxon>Pseudomonadati</taxon>
        <taxon>Campylobacterota</taxon>
        <taxon>Epsilonproteobacteria</taxon>
        <taxon>Campylobacterales</taxon>
        <taxon>Arcobacteraceae</taxon>
        <taxon>Aliarcobacter</taxon>
    </lineage>
</organism>
<evidence type="ECO:0000256" key="1">
    <source>
        <dbReference type="ARBA" id="ARBA00009981"/>
    </source>
</evidence>
<protein>
    <recommendedName>
        <fullName evidence="5">Antitoxin</fullName>
    </recommendedName>
</protein>
<dbReference type="SUPFAM" id="SSF143120">
    <property type="entry name" value="YefM-like"/>
    <property type="match status" value="1"/>
</dbReference>
<accession>A0A366MTR5</accession>
<comment type="caution">
    <text evidence="3">The sequence shown here is derived from an EMBL/GenBank/DDBJ whole genome shotgun (WGS) entry which is preliminary data.</text>
</comment>
<evidence type="ECO:0000313" key="4">
    <source>
        <dbReference type="Proteomes" id="UP000252669"/>
    </source>
</evidence>
<dbReference type="InterPro" id="IPR036165">
    <property type="entry name" value="YefM-like_sf"/>
</dbReference>
<name>A0A366MTR5_9BACT</name>
<proteinExistence type="inferred from homology"/>
<dbReference type="OrthoDB" id="5344337at2"/>
<dbReference type="AlphaFoldDB" id="A0A366MTR5"/>
<feature type="compositionally biased region" description="Low complexity" evidence="2">
    <location>
        <begin position="112"/>
        <end position="126"/>
    </location>
</feature>
<sequence length="135" mass="15599">MSLLQYSSKEMFSATDLVRKNKPIFDKLNNKEIEKAVILKDGRPSIVLLDFNEYEKLIEEYLSFKGKSTSTNHSQTSTKIETNLNSKEENKFDKISEDEYKTALKEIESLSTNINSNSSTETNENSKALKEFWEK</sequence>
<evidence type="ECO:0000313" key="3">
    <source>
        <dbReference type="EMBL" id="RBQ28792.1"/>
    </source>
</evidence>
<dbReference type="EMBL" id="PDKB01000011">
    <property type="protein sequence ID" value="RBQ28792.1"/>
    <property type="molecule type" value="Genomic_DNA"/>
</dbReference>
<dbReference type="Proteomes" id="UP000252669">
    <property type="component" value="Unassembled WGS sequence"/>
</dbReference>
<evidence type="ECO:0000256" key="2">
    <source>
        <dbReference type="SAM" id="MobiDB-lite"/>
    </source>
</evidence>
<reference evidence="3 4" key="1">
    <citation type="submission" date="2017-10" db="EMBL/GenBank/DDBJ databases">
        <title>Genomics of the genus Arcobacter.</title>
        <authorList>
            <person name="Perez-Cataluna A."/>
            <person name="Figueras M.J."/>
        </authorList>
    </citation>
    <scope>NUCLEOTIDE SEQUENCE [LARGE SCALE GENOMIC DNA]</scope>
    <source>
        <strain evidence="3 4">CECT 9230</strain>
    </source>
</reference>
<gene>
    <name evidence="3" type="ORF">CRU91_07290</name>
</gene>
<keyword evidence="4" id="KW-1185">Reference proteome</keyword>
<comment type="similarity">
    <text evidence="1">Belongs to the phD/YefM antitoxin family.</text>
</comment>
<feature type="region of interest" description="Disordered" evidence="2">
    <location>
        <begin position="112"/>
        <end position="135"/>
    </location>
</feature>
<evidence type="ECO:0008006" key="5">
    <source>
        <dbReference type="Google" id="ProtNLM"/>
    </source>
</evidence>
<dbReference type="RefSeq" id="WP_113894568.1">
    <property type="nucleotide sequence ID" value="NZ_JANJGA010000011.1"/>
</dbReference>